<dbReference type="EMBL" id="GL377305">
    <property type="protein sequence ID" value="EFI98595.1"/>
    <property type="molecule type" value="Genomic_DNA"/>
</dbReference>
<protein>
    <submittedName>
        <fullName evidence="1">Uncharacterized protein</fullName>
    </submittedName>
</protein>
<sequence>MESCSRVSDCSKPPRINIQLREDDVHDEEVGVGEPIVLDSVSPQGLRAVSAHVLRAAAASNWRVVALRLPSRPVVGRFRRRLQTPRARSPTPENVAPSILPTSRRRCTRARGVLGLRGRNLFKTASPPSSTSFPLPRVVFHHPAWSVLAQVGLGDEYTEIRLPSGLIRPSLLSTRHVRFEDPRRAQSAEAMDFVRRASKYDSLAARQVLSLHLAPHRRIPRHQDAWNAV</sequence>
<name>D8Q1Z9_SCHCM</name>
<evidence type="ECO:0000313" key="2">
    <source>
        <dbReference type="Proteomes" id="UP000007431"/>
    </source>
</evidence>
<dbReference type="InParanoid" id="D8Q1Z9"/>
<dbReference type="HOGENOM" id="CLU_1210399_0_0_1"/>
<evidence type="ECO:0000313" key="1">
    <source>
        <dbReference type="EMBL" id="EFI98595.1"/>
    </source>
</evidence>
<feature type="non-terminal residue" evidence="1">
    <location>
        <position position="229"/>
    </location>
</feature>
<reference evidence="1 2" key="1">
    <citation type="journal article" date="2010" name="Nat. Biotechnol.">
        <title>Genome sequence of the model mushroom Schizophyllum commune.</title>
        <authorList>
            <person name="Ohm R.A."/>
            <person name="de Jong J.F."/>
            <person name="Lugones L.G."/>
            <person name="Aerts A."/>
            <person name="Kothe E."/>
            <person name="Stajich J.E."/>
            <person name="de Vries R.P."/>
            <person name="Record E."/>
            <person name="Levasseur A."/>
            <person name="Baker S.E."/>
            <person name="Bartholomew K.A."/>
            <person name="Coutinho P.M."/>
            <person name="Erdmann S."/>
            <person name="Fowler T.J."/>
            <person name="Gathman A.C."/>
            <person name="Lombard V."/>
            <person name="Henrissat B."/>
            <person name="Knabe N."/>
            <person name="Kuees U."/>
            <person name="Lilly W.W."/>
            <person name="Lindquist E."/>
            <person name="Lucas S."/>
            <person name="Magnuson J.K."/>
            <person name="Piumi F."/>
            <person name="Raudaskoski M."/>
            <person name="Salamov A."/>
            <person name="Schmutz J."/>
            <person name="Schwarze F.W.M.R."/>
            <person name="vanKuyk P.A."/>
            <person name="Horton J.S."/>
            <person name="Grigoriev I.V."/>
            <person name="Woesten H.A.B."/>
        </authorList>
    </citation>
    <scope>NUCLEOTIDE SEQUENCE [LARGE SCALE GENOMIC DNA]</scope>
    <source>
        <strain evidence="2">H4-8 / FGSC 9210</strain>
    </source>
</reference>
<gene>
    <name evidence="1" type="ORF">SCHCODRAFT_108426</name>
</gene>
<dbReference type="RefSeq" id="XP_003033498.1">
    <property type="nucleotide sequence ID" value="XM_003033452.1"/>
</dbReference>
<dbReference type="AlphaFoldDB" id="D8Q1Z9"/>
<dbReference type="GeneID" id="9592865"/>
<dbReference type="Proteomes" id="UP000007431">
    <property type="component" value="Unassembled WGS sequence"/>
</dbReference>
<accession>D8Q1Z9</accession>
<dbReference type="VEuPathDB" id="FungiDB:SCHCODRAFT_02536981"/>
<organism evidence="2">
    <name type="scientific">Schizophyllum commune (strain H4-8 / FGSC 9210)</name>
    <name type="common">Split gill fungus</name>
    <dbReference type="NCBI Taxonomy" id="578458"/>
    <lineage>
        <taxon>Eukaryota</taxon>
        <taxon>Fungi</taxon>
        <taxon>Dikarya</taxon>
        <taxon>Basidiomycota</taxon>
        <taxon>Agaricomycotina</taxon>
        <taxon>Agaricomycetes</taxon>
        <taxon>Agaricomycetidae</taxon>
        <taxon>Agaricales</taxon>
        <taxon>Schizophyllaceae</taxon>
        <taxon>Schizophyllum</taxon>
    </lineage>
</organism>
<keyword evidence="2" id="KW-1185">Reference proteome</keyword>
<proteinExistence type="predicted"/>
<dbReference type="KEGG" id="scm:SCHCO_02536981"/>